<organism evidence="2 3">
    <name type="scientific">Dehalogenimonas etheniformans</name>
    <dbReference type="NCBI Taxonomy" id="1536648"/>
    <lineage>
        <taxon>Bacteria</taxon>
        <taxon>Bacillati</taxon>
        <taxon>Chloroflexota</taxon>
        <taxon>Dehalococcoidia</taxon>
        <taxon>Dehalococcoidales</taxon>
        <taxon>Dehalococcoidaceae</taxon>
        <taxon>Dehalogenimonas</taxon>
    </lineage>
</organism>
<sequence length="409" mass="44654">MAHTLEEKLDVAKHYLLGDTVDEIKNKTTFSHGSIVGVTDDLVTGKLQIPGLPTEEIGTLRQLSLQLKKNNLGPAQAYLGTLLFQRCYELGIGMTQLNEWANLVKKHSQNGFPADEFLLAALHLHDLEKTENLSFPELIKKYSDLAANKKKLEVEIQSLEQQKVNLVTNMASLESTLKVSQANEAKLNTQIAKSQADLKKMNELACAEKGIRDYLLKENAGLMTKNAQLVSEIGGREATLQTLKQIGLSETHLLQIKDLVKDLAAEQNLGPEEIKAIFFETLHEFGGLSGLKSAMESKQQHLKELHIQASTLTGEIASLESQKATLNGEIKASCANASGLITQSAEKAASTIEGYVNGVGKDLMLLMENAIVTGIAVGEETAIQKTSEQSATELAKLVDEVKRRMGQQP</sequence>
<dbReference type="EMBL" id="JQAN02000011">
    <property type="protein sequence ID" value="PPD57572.1"/>
    <property type="molecule type" value="Genomic_DNA"/>
</dbReference>
<evidence type="ECO:0000313" key="2">
    <source>
        <dbReference type="EMBL" id="PPD57572.1"/>
    </source>
</evidence>
<feature type="coiled-coil region" evidence="1">
    <location>
        <begin position="142"/>
        <end position="204"/>
    </location>
</feature>
<feature type="coiled-coil region" evidence="1">
    <location>
        <begin position="302"/>
        <end position="329"/>
    </location>
</feature>
<protein>
    <submittedName>
        <fullName evidence="2">Uncharacterized protein</fullName>
    </submittedName>
</protein>
<dbReference type="AlphaFoldDB" id="A0A2P5P5J1"/>
<reference evidence="2 3" key="1">
    <citation type="journal article" date="2017" name="ISME J.">
        <title>Grape pomace compost harbors organohalide-respiring Dehalogenimonas species with novel reductive dehalogenase genes.</title>
        <authorList>
            <person name="Yang Y."/>
            <person name="Higgins S.A."/>
            <person name="Yan J."/>
            <person name="Simsir B."/>
            <person name="Chourey K."/>
            <person name="Iyer R."/>
            <person name="Hettich R.L."/>
            <person name="Baldwin B."/>
            <person name="Ogles D.M."/>
            <person name="Loffler F.E."/>
        </authorList>
    </citation>
    <scope>NUCLEOTIDE SEQUENCE [LARGE SCALE GENOMIC DNA]</scope>
    <source>
        <strain evidence="2 3">GP</strain>
    </source>
</reference>
<gene>
    <name evidence="2" type="ORF">JP09_007430</name>
</gene>
<comment type="caution">
    <text evidence="2">The sequence shown here is derived from an EMBL/GenBank/DDBJ whole genome shotgun (WGS) entry which is preliminary data.</text>
</comment>
<keyword evidence="1" id="KW-0175">Coiled coil</keyword>
<dbReference type="RefSeq" id="WP_102330584.1">
    <property type="nucleotide sequence ID" value="NZ_CP058566.2"/>
</dbReference>
<dbReference type="Proteomes" id="UP000235653">
    <property type="component" value="Unassembled WGS sequence"/>
</dbReference>
<proteinExistence type="predicted"/>
<name>A0A2P5P5J1_9CHLR</name>
<evidence type="ECO:0000256" key="1">
    <source>
        <dbReference type="SAM" id="Coils"/>
    </source>
</evidence>
<keyword evidence="3" id="KW-1185">Reference proteome</keyword>
<evidence type="ECO:0000313" key="3">
    <source>
        <dbReference type="Proteomes" id="UP000235653"/>
    </source>
</evidence>
<accession>A0A2P5P5J1</accession>